<dbReference type="EMBL" id="RCHU02000007">
    <property type="protein sequence ID" value="KAL3584159.1"/>
    <property type="molecule type" value="Genomic_DNA"/>
</dbReference>
<name>A0ACC4BZR4_POPAL</name>
<evidence type="ECO:0000313" key="2">
    <source>
        <dbReference type="Proteomes" id="UP000309997"/>
    </source>
</evidence>
<sequence>MVTLFANTFKAPYYEHLMGSSSQHFYDAVRVAERIEQGIKAGRIAEPLEKKGFMGRKREGDVNNLEGGYKGKKVNHQNPQMPTHHINLTKPFNPNHQSNNQNNHQRPFIRYTSEQLPPLPMPLKDLYAKLLSIGQIAPVLLPPIQPPFPIWYKPELTCEYHAGNPGHGIETCYAFKRRLLELIKRGWVSFEDMPSINSNPLPNHAASNSGVGMIEVGNQSKVLKVSMKGLYDMLLKSGFLEINVEGHLEGCDYCGFHGTEGHHIEDCTEFREKVAKMMTLGELRIEPMEDSRGVSMLEGQDKLSRVCRVQPTANGPPKLILAKPSYTKGNHNAMPYNYGFAANIQAPLPLFQTEISGLTRSGRCFTPEELRKAKGKEVVDLDKATEVNKPVTEEESNEFLKLIKHSEYCIVDQLKKTPARISLMSLILSSEPHRNALQKVLNEAYVPQDIAQKTMEHLVGRIHATNYLYFTSDELDAEGTRHNKPLYITVRCKDCLIGKVLVDNGSALNVLPKHILKEMPIDASHIKPSTMVVRAYDGSPRPVMGILEVELYVGPQMFLITFQVMDIHPSYSMLLGRPWIHAAGAVTSSLHQCLKYIMNGMLVTVKVEETISMIKNVAIPFIEVEDCKDDNIHTFEIVNIDWVPENTVLKKPKISEAARMAAHCFLERGIPFLCNLITKVPKWANLTKMNCADQRFGLGYKPTKEDHRWAASRRRERRMARIEGREPKEEKLEIPPLRVTFPKVAYIMQPDKGAESLGQQLSNMNINTLEEDEGEGDDMKTVAGGKDEALPQLTIHTLEEVSAKTFIRKLADGEKFQNWVTQEAPVVFKMNPESGSSPTSHTLSIENEWPNFNEHVITMEGEEWDESNVKEFTKLVEQHEQTWEPAAEELETINVGNDQIKKELKIRTLITPEERIKIKALLQEYVDVFAWSYEDMPGLDRNIVVHKIPLEEGCKPVKQKLRRAHPDVWIKVKTELEKQWNAGFLEVVKYPQWVSNIVVVPKKEGKIRVCVDFQNLNKASPKDDFPLPHIDVLVDNAARSSTYSFMDGFSGYNQIKMALEDKAKTTFVTPWGTFCYKVMPFGLKNAGATYQRAMVTLFHDMIHKEIGVYVDDMIAKSKREDDHVKVLRKLFERLRKYELKLNPAKCSFGVKSGKLLGFVVSDKGIEVDPDKVKAIQSMPSPKTEKEVRGFLGRLNYIARFIAQLTTTCEPVFRLLRKKNPGIWNEECEEAFNKIKQYLQNPPLLVPPVSGRPLILYLTVTETAMGCVLGQHDETGRKERAIYYLSKKFTECESRYTVIEKLCCALVWATKRLRHYMLYHTTLLISKVDPLRKAVKGSAIADHLADNAVEDYEPLDFDFPDENVLSVVGEEKTDWWTMFFDGAVNVYGNGAGAVIISPDQKQYPVSVKLCFECTNNTAEYEACILGLEAALELKIRKIDVYGDSMLIICQVKGEWQTKEEKLRPYQEYLSTLSEEFEEIRFTHLGREGNHFADALATLAAMATMDLGHKVHPVHIDIRNNPAHCYSVEGEVDGKPWYYDIKNLLQNQEYPVGASKMDKKTLRRLAMDFYLDGEILYKRSFDGTLLRCLNETDAKNALREVHEGICSTHANGHMVARKIQRAGYFWMTLEKDCIDYVRKCHKCQVHSDKVNAPPTPLINLTSPWPFAMWGIDVIGPVNPKASNGHRFILVAIDYFTKWVEASSYAHVTQKMVKKFIEKDLICRYGPPEKIVTDNAQNFNSKMIVELCTKWKIKHSNSSPYRPKMNGAVEAANKNIKKIIQKMVITYKDWHEMLPFALHAYRTAVRTSTGTTLYALVYGMEAVMPLEVEIPSLRVLMDSGLEEAEWAKVRYEQLNLISEKRLAAICHHQLYQKRMAKAYDKKVRPRIFQEGDLVLKKLLALPGEDRSKWAPNYEGPYIVKKAFSGGALKLSRMDGEDLARPVNSDSVKRYYV</sequence>
<comment type="caution">
    <text evidence="1">The sequence shown here is derived from an EMBL/GenBank/DDBJ whole genome shotgun (WGS) entry which is preliminary data.</text>
</comment>
<gene>
    <name evidence="1" type="ORF">D5086_015220</name>
</gene>
<organism evidence="1 2">
    <name type="scientific">Populus alba</name>
    <name type="common">White poplar</name>
    <dbReference type="NCBI Taxonomy" id="43335"/>
    <lineage>
        <taxon>Eukaryota</taxon>
        <taxon>Viridiplantae</taxon>
        <taxon>Streptophyta</taxon>
        <taxon>Embryophyta</taxon>
        <taxon>Tracheophyta</taxon>
        <taxon>Spermatophyta</taxon>
        <taxon>Magnoliopsida</taxon>
        <taxon>eudicotyledons</taxon>
        <taxon>Gunneridae</taxon>
        <taxon>Pentapetalae</taxon>
        <taxon>rosids</taxon>
        <taxon>fabids</taxon>
        <taxon>Malpighiales</taxon>
        <taxon>Salicaceae</taxon>
        <taxon>Saliceae</taxon>
        <taxon>Populus</taxon>
    </lineage>
</organism>
<keyword evidence="2" id="KW-1185">Reference proteome</keyword>
<accession>A0ACC4BZR4</accession>
<evidence type="ECO:0000313" key="1">
    <source>
        <dbReference type="EMBL" id="KAL3584159.1"/>
    </source>
</evidence>
<proteinExistence type="predicted"/>
<reference evidence="1 2" key="1">
    <citation type="journal article" date="2024" name="Plant Biotechnol. J.">
        <title>Genome and CRISPR/Cas9 system of a widespread forest tree (Populus alba) in the world.</title>
        <authorList>
            <person name="Liu Y.J."/>
            <person name="Jiang P.F."/>
            <person name="Han X.M."/>
            <person name="Li X.Y."/>
            <person name="Wang H.M."/>
            <person name="Wang Y.J."/>
            <person name="Wang X.X."/>
            <person name="Zeng Q.Y."/>
        </authorList>
    </citation>
    <scope>NUCLEOTIDE SEQUENCE [LARGE SCALE GENOMIC DNA]</scope>
    <source>
        <strain evidence="2">cv. PAL-ZL1</strain>
    </source>
</reference>
<dbReference type="Proteomes" id="UP000309997">
    <property type="component" value="Unassembled WGS sequence"/>
</dbReference>
<protein>
    <submittedName>
        <fullName evidence="1">Uncharacterized protein</fullName>
    </submittedName>
</protein>